<dbReference type="OrthoDB" id="206201at2759"/>
<comment type="caution">
    <text evidence="2">The sequence shown here is derived from an EMBL/GenBank/DDBJ whole genome shotgun (WGS) entry which is preliminary data.</text>
</comment>
<feature type="region of interest" description="Disordered" evidence="1">
    <location>
        <begin position="1"/>
        <end position="40"/>
    </location>
</feature>
<gene>
    <name evidence="2" type="ORF">NW762_006272</name>
</gene>
<feature type="compositionally biased region" description="Polar residues" evidence="1">
    <location>
        <begin position="551"/>
        <end position="560"/>
    </location>
</feature>
<organism evidence="2 3">
    <name type="scientific">Fusarium torreyae</name>
    <dbReference type="NCBI Taxonomy" id="1237075"/>
    <lineage>
        <taxon>Eukaryota</taxon>
        <taxon>Fungi</taxon>
        <taxon>Dikarya</taxon>
        <taxon>Ascomycota</taxon>
        <taxon>Pezizomycotina</taxon>
        <taxon>Sordariomycetes</taxon>
        <taxon>Hypocreomycetidae</taxon>
        <taxon>Hypocreales</taxon>
        <taxon>Nectriaceae</taxon>
        <taxon>Fusarium</taxon>
    </lineage>
</organism>
<feature type="region of interest" description="Disordered" evidence="1">
    <location>
        <begin position="294"/>
        <end position="404"/>
    </location>
</feature>
<feature type="compositionally biased region" description="Polar residues" evidence="1">
    <location>
        <begin position="742"/>
        <end position="763"/>
    </location>
</feature>
<keyword evidence="3" id="KW-1185">Reference proteome</keyword>
<protein>
    <submittedName>
        <fullName evidence="2">Uncharacterized protein</fullName>
    </submittedName>
</protein>
<feature type="region of interest" description="Disordered" evidence="1">
    <location>
        <begin position="721"/>
        <end position="779"/>
    </location>
</feature>
<evidence type="ECO:0000313" key="2">
    <source>
        <dbReference type="EMBL" id="KAJ4263453.1"/>
    </source>
</evidence>
<feature type="compositionally biased region" description="Low complexity" evidence="1">
    <location>
        <begin position="294"/>
        <end position="303"/>
    </location>
</feature>
<dbReference type="EMBL" id="JAOQAZ010000010">
    <property type="protein sequence ID" value="KAJ4263453.1"/>
    <property type="molecule type" value="Genomic_DNA"/>
</dbReference>
<dbReference type="AlphaFoldDB" id="A0A9W8S3T4"/>
<feature type="compositionally biased region" description="Basic and acidic residues" evidence="1">
    <location>
        <begin position="375"/>
        <end position="390"/>
    </location>
</feature>
<feature type="compositionally biased region" description="Basic residues" evidence="1">
    <location>
        <begin position="1"/>
        <end position="16"/>
    </location>
</feature>
<feature type="region of interest" description="Disordered" evidence="1">
    <location>
        <begin position="531"/>
        <end position="560"/>
    </location>
</feature>
<sequence length="1051" mass="114765">MLRRNSSRKKDRRSLNRSKSTNSVVRSPIRNLESIDPAEAERDANIAAVLSYHRAKDRPTSERMSIPRDPASFYPDKSDDTGSVVRQSLEQNDSALSRHGTSTIVRQKSVRFAGPSACPRRNLASRANGGRDSPTKATSTIHAFGNANTRPSSTLSFRSERPDNYSLTRRYLESLQPPDACYNPEDDAVSIPSTFKKVRKSRSMTTSSHPMAGTVSNKNWPAKNRLTPAASFISPTNSENAHLKDTISPSAGPRASTSMSFLKSRRRMAASRSSSRADDNDLAIQLARERFRQIQEQQRQESQVATLFRSSNRQSEGSTGFRKSLRNSSNNSTALSSAFSTNSISVPKQGGIRKTARKVSHGLKSKLRGLFGRGKSVEGSEHQEEDRCTGENESDGDSCSHFGDDEATEEASMFQVTSHIPSLHDVPSSQQLRSRKGSVESFGDGERHIADDKSRVTSWTNSLTNTVTSTGTLGDWERQRLSVIKENGTHVPSSLRSIEPLEQETRDLIADMSIDSERVYSALMERLAQKSPGEITAQAHIRPDKAKKTSSEQGSESCQSTTRQWDCSTIRCVRPDDDIFRDAGDYSSRSSSSATEVPTADFNHLPQTATAPAHEHTTGLDWSNNRANSENERVSVISGLEPPKALSQRSSAFFASPSCHSFRSPSPYRRALQASVMTSAEHRNEGIPGSQYLHSLSALSLPVRQNSNSCSEKDFQAGDTESVYSCAPDDGKSSPRAINPTHLGQSTAYNHSGSALPSDFSNYRSDHQHQRDTSTASSVEWKTWLSSKVSKLEAPQTPTKKDNGWQATGILPPLGHVREHASMGSTPEIFAPNTDGEANRSPLSRVKGNAQIFQDNHSPMRPMHKAVMGYDENASPSYSTDVYVKEQPPSIPPRSTLRAVPSLPIVGSRNNILGSNSAKEMHRMRSLNTIGRLNSTPEEAIAKRRSRARLTGWQGSPTKSSPGVGALAEVHPRRPTNGSPVPRGGYSSSYSTPRPHVVRGKVGKPGEAMKGPEMDAQAMGSKTMVDMFLSSRRSRGDGGSSGFGSSPAAFL</sequence>
<feature type="region of interest" description="Disordered" evidence="1">
    <location>
        <begin position="200"/>
        <end position="281"/>
    </location>
</feature>
<feature type="region of interest" description="Disordered" evidence="1">
    <location>
        <begin position="424"/>
        <end position="447"/>
    </location>
</feature>
<proteinExistence type="predicted"/>
<accession>A0A9W8S3T4</accession>
<feature type="compositionally biased region" description="Low complexity" evidence="1">
    <location>
        <begin position="326"/>
        <end position="343"/>
    </location>
</feature>
<feature type="compositionally biased region" description="Polar residues" evidence="1">
    <location>
        <begin position="203"/>
        <end position="219"/>
    </location>
</feature>
<feature type="region of interest" description="Disordered" evidence="1">
    <location>
        <begin position="52"/>
        <end position="84"/>
    </location>
</feature>
<reference evidence="2" key="1">
    <citation type="submission" date="2022-09" db="EMBL/GenBank/DDBJ databases">
        <title>Fusarium specimens isolated from Avocado Roots.</title>
        <authorList>
            <person name="Stajich J."/>
            <person name="Roper C."/>
            <person name="Heimlech-Rivalta G."/>
        </authorList>
    </citation>
    <scope>NUCLEOTIDE SEQUENCE</scope>
    <source>
        <strain evidence="2">CF00136</strain>
    </source>
</reference>
<evidence type="ECO:0000256" key="1">
    <source>
        <dbReference type="SAM" id="MobiDB-lite"/>
    </source>
</evidence>
<feature type="compositionally biased region" description="Basic and acidic residues" evidence="1">
    <location>
        <begin position="541"/>
        <end position="550"/>
    </location>
</feature>
<dbReference type="Proteomes" id="UP001152049">
    <property type="component" value="Unassembled WGS sequence"/>
</dbReference>
<evidence type="ECO:0000313" key="3">
    <source>
        <dbReference type="Proteomes" id="UP001152049"/>
    </source>
</evidence>
<feature type="region of interest" description="Disordered" evidence="1">
    <location>
        <begin position="115"/>
        <end position="138"/>
    </location>
</feature>
<feature type="region of interest" description="Disordered" evidence="1">
    <location>
        <begin position="952"/>
        <end position="1051"/>
    </location>
</feature>
<name>A0A9W8S3T4_9HYPO</name>
<feature type="compositionally biased region" description="Basic residues" evidence="1">
    <location>
        <begin position="354"/>
        <end position="367"/>
    </location>
</feature>
<feature type="compositionally biased region" description="Polar residues" evidence="1">
    <location>
        <begin position="304"/>
        <end position="318"/>
    </location>
</feature>